<dbReference type="Pfam" id="PF02687">
    <property type="entry name" value="FtsX"/>
    <property type="match status" value="2"/>
</dbReference>
<feature type="domain" description="MacB-like periplasmic core" evidence="8">
    <location>
        <begin position="528"/>
        <end position="679"/>
    </location>
</feature>
<dbReference type="InterPro" id="IPR047699">
    <property type="entry name" value="Permease_put_prefix"/>
</dbReference>
<evidence type="ECO:0000256" key="3">
    <source>
        <dbReference type="ARBA" id="ARBA00022692"/>
    </source>
</evidence>
<name>A0A6P1W8D7_9BACT</name>
<protein>
    <submittedName>
        <fullName evidence="9">FtsX-like permease family protein</fullName>
    </submittedName>
</protein>
<feature type="transmembrane region" description="Helical" evidence="6">
    <location>
        <begin position="791"/>
        <end position="819"/>
    </location>
</feature>
<feature type="domain" description="MacB-like periplasmic core" evidence="8">
    <location>
        <begin position="99"/>
        <end position="320"/>
    </location>
</feature>
<feature type="domain" description="ABC3 transporter permease C-terminal" evidence="7">
    <location>
        <begin position="758"/>
        <end position="871"/>
    </location>
</feature>
<evidence type="ECO:0000256" key="5">
    <source>
        <dbReference type="ARBA" id="ARBA00023136"/>
    </source>
</evidence>
<dbReference type="InterPro" id="IPR050250">
    <property type="entry name" value="Macrolide_Exporter_MacB"/>
</dbReference>
<feature type="transmembrane region" description="Helical" evidence="6">
    <location>
        <begin position="755"/>
        <end position="779"/>
    </location>
</feature>
<feature type="transmembrane region" description="Helical" evidence="6">
    <location>
        <begin position="839"/>
        <end position="861"/>
    </location>
</feature>
<dbReference type="InterPro" id="IPR025857">
    <property type="entry name" value="MacB_PCD"/>
</dbReference>
<feature type="transmembrane region" description="Helical" evidence="6">
    <location>
        <begin position="470"/>
        <end position="494"/>
    </location>
</feature>
<dbReference type="GO" id="GO:0005886">
    <property type="term" value="C:plasma membrane"/>
    <property type="evidence" value="ECO:0007669"/>
    <property type="project" value="UniProtKB-SubCell"/>
</dbReference>
<keyword evidence="10" id="KW-1185">Reference proteome</keyword>
<dbReference type="PANTHER" id="PTHR30572:SF18">
    <property type="entry name" value="ABC-TYPE MACROLIDE FAMILY EXPORT SYSTEM PERMEASE COMPONENT 2"/>
    <property type="match status" value="1"/>
</dbReference>
<evidence type="ECO:0000256" key="6">
    <source>
        <dbReference type="SAM" id="Phobius"/>
    </source>
</evidence>
<dbReference type="GO" id="GO:0022857">
    <property type="term" value="F:transmembrane transporter activity"/>
    <property type="evidence" value="ECO:0007669"/>
    <property type="project" value="TreeGrafter"/>
</dbReference>
<dbReference type="Pfam" id="PF12704">
    <property type="entry name" value="MacB_PCD"/>
    <property type="match status" value="2"/>
</dbReference>
<gene>
    <name evidence="9" type="ORF">GJR95_38960</name>
</gene>
<feature type="transmembrane region" description="Helical" evidence="6">
    <location>
        <begin position="429"/>
        <end position="450"/>
    </location>
</feature>
<dbReference type="KEGG" id="senf:GJR95_38960"/>
<reference evidence="9 10" key="1">
    <citation type="submission" date="2019-11" db="EMBL/GenBank/DDBJ databases">
        <title>Spirosoma endbachense sp. nov., isolated from a natural salt meadow.</title>
        <authorList>
            <person name="Rojas J."/>
            <person name="Ambika Manirajan B."/>
            <person name="Ratering S."/>
            <person name="Suarez C."/>
            <person name="Geissler-Plaum R."/>
            <person name="Schnell S."/>
        </authorList>
    </citation>
    <scope>NUCLEOTIDE SEQUENCE [LARGE SCALE GENOMIC DNA]</scope>
    <source>
        <strain evidence="9 10">I-24</strain>
    </source>
</reference>
<evidence type="ECO:0000259" key="7">
    <source>
        <dbReference type="Pfam" id="PF02687"/>
    </source>
</evidence>
<evidence type="ECO:0000313" key="10">
    <source>
        <dbReference type="Proteomes" id="UP000464577"/>
    </source>
</evidence>
<evidence type="ECO:0000313" key="9">
    <source>
        <dbReference type="EMBL" id="QHW00643.1"/>
    </source>
</evidence>
<feature type="transmembrane region" description="Helical" evidence="6">
    <location>
        <begin position="97"/>
        <end position="119"/>
    </location>
</feature>
<feature type="domain" description="ABC3 transporter permease C-terminal" evidence="7">
    <location>
        <begin position="380"/>
        <end position="496"/>
    </location>
</feature>
<comment type="subcellular location">
    <subcellularLocation>
        <location evidence="1">Cell membrane</location>
        <topology evidence="1">Multi-pass membrane protein</topology>
    </subcellularLocation>
</comment>
<keyword evidence="2" id="KW-1003">Cell membrane</keyword>
<dbReference type="EMBL" id="CP045997">
    <property type="protein sequence ID" value="QHW00643.1"/>
    <property type="molecule type" value="Genomic_DNA"/>
</dbReference>
<evidence type="ECO:0000256" key="4">
    <source>
        <dbReference type="ARBA" id="ARBA00022989"/>
    </source>
</evidence>
<feature type="transmembrane region" description="Helical" evidence="6">
    <location>
        <begin position="515"/>
        <end position="536"/>
    </location>
</feature>
<sequence>MKSAMPPRWAYRLLEWFCAPHLLEEVEGDLQERFERNLLRYGMQSARRQYEREVLSFLRPFALKRQPSEYPQPIFFSPAMLRNYLKIAFRNLARNKAYSAINIIGLSIGLAAAMLIMLYTKDEVSYDRFHRNNPSIYRITSKHLTAAGVLENLQPYTGIFPGPKFHAGVPEITSFVRYQENRKDLKQGTEVKSQTVHFADTSFFSVFTFPLLSGNPKTALKNPQSVVISEEVAEKTFGSTNVLGKTMLFKEKDKFEPYTITGVAKKSPQNSSIKFEVLMPFLVKDEDMAKNQNWFSVFMNTFVILKPNANVKAVEAKMNRVYLADAQESIKEMAEKFNETGRTVYALQPFTDMHLSKDLPASNGLVDESNPTFSYILSGIALFILLIACINFINLTVARSLKRAKEIGVRKVVGGARAQLIIQFLGESFILCFAAFLLGIILIELALPTFNQLANKALALSYLFDTELVAGYFILFIITSLLSGFYPALVLSGYNPVQTLYSRFNLSGKNYLQKSLVVLQFTLASFLIIASLTIYLQFNYLTSKNLGYDDKNLIIIDKSNLKRSEAKLLKEELAKNRDIIDVAPKNGGFWGTVAKINGETQLSFAYETVDETYLPLFKIPVLKGRNFSPDFPSDSSQSVLVNETFVKKAGWKKPIGQLVNFFWSEKPEKYHVIGVVKDHHFEALNREIKPQLFTMKASNPYGKVFIKIKPNTETASLQYIEKTAKKLFPLNPYSYKFLDQENIKRYESEAKWKQMMLFGAILTIFISCIGLFGLATLSAERRTKEIGIRKVLGASVTGIVQLLSTDFLKLVSISFIFAFPAAWYAMQEWLKNYPYRINISIGVFLLTAFISISIAFLTVGWQSLRAAMTNPVKSLKID</sequence>
<dbReference type="Proteomes" id="UP000464577">
    <property type="component" value="Chromosome"/>
</dbReference>
<dbReference type="NCBIfam" id="NF038404">
    <property type="entry name" value="perm_prefix_2"/>
    <property type="match status" value="1"/>
</dbReference>
<dbReference type="RefSeq" id="WP_162391036.1">
    <property type="nucleotide sequence ID" value="NZ_CP045997.1"/>
</dbReference>
<keyword evidence="4 6" id="KW-1133">Transmembrane helix</keyword>
<organism evidence="9 10">
    <name type="scientific">Spirosoma endbachense</name>
    <dbReference type="NCBI Taxonomy" id="2666025"/>
    <lineage>
        <taxon>Bacteria</taxon>
        <taxon>Pseudomonadati</taxon>
        <taxon>Bacteroidota</taxon>
        <taxon>Cytophagia</taxon>
        <taxon>Cytophagales</taxon>
        <taxon>Cytophagaceae</taxon>
        <taxon>Spirosoma</taxon>
    </lineage>
</organism>
<feature type="transmembrane region" description="Helical" evidence="6">
    <location>
        <begin position="373"/>
        <end position="395"/>
    </location>
</feature>
<accession>A0A6P1W8D7</accession>
<evidence type="ECO:0000256" key="2">
    <source>
        <dbReference type="ARBA" id="ARBA00022475"/>
    </source>
</evidence>
<evidence type="ECO:0000259" key="8">
    <source>
        <dbReference type="Pfam" id="PF12704"/>
    </source>
</evidence>
<proteinExistence type="predicted"/>
<dbReference type="InterPro" id="IPR003838">
    <property type="entry name" value="ABC3_permease_C"/>
</dbReference>
<dbReference type="PANTHER" id="PTHR30572">
    <property type="entry name" value="MEMBRANE COMPONENT OF TRANSPORTER-RELATED"/>
    <property type="match status" value="1"/>
</dbReference>
<keyword evidence="5 6" id="KW-0472">Membrane</keyword>
<keyword evidence="3 6" id="KW-0812">Transmembrane</keyword>
<dbReference type="AlphaFoldDB" id="A0A6P1W8D7"/>
<evidence type="ECO:0000256" key="1">
    <source>
        <dbReference type="ARBA" id="ARBA00004651"/>
    </source>
</evidence>